<protein>
    <recommendedName>
        <fullName evidence="1">DUF6570 domain-containing protein</fullName>
    </recommendedName>
</protein>
<keyword evidence="3" id="KW-1185">Reference proteome</keyword>
<feature type="domain" description="DUF6570" evidence="1">
    <location>
        <begin position="20"/>
        <end position="155"/>
    </location>
</feature>
<evidence type="ECO:0000313" key="3">
    <source>
        <dbReference type="Proteomes" id="UP001195769"/>
    </source>
</evidence>
<name>A0AAD4DX47_9AGAM</name>
<evidence type="ECO:0000313" key="2">
    <source>
        <dbReference type="EMBL" id="KAG1894484.1"/>
    </source>
</evidence>
<evidence type="ECO:0000259" key="1">
    <source>
        <dbReference type="Pfam" id="PF20209"/>
    </source>
</evidence>
<dbReference type="Pfam" id="PF20209">
    <property type="entry name" value="DUF6570"/>
    <property type="match status" value="1"/>
</dbReference>
<organism evidence="2 3">
    <name type="scientific">Suillus fuscotomentosus</name>
    <dbReference type="NCBI Taxonomy" id="1912939"/>
    <lineage>
        <taxon>Eukaryota</taxon>
        <taxon>Fungi</taxon>
        <taxon>Dikarya</taxon>
        <taxon>Basidiomycota</taxon>
        <taxon>Agaricomycotina</taxon>
        <taxon>Agaricomycetes</taxon>
        <taxon>Agaricomycetidae</taxon>
        <taxon>Boletales</taxon>
        <taxon>Suillineae</taxon>
        <taxon>Suillaceae</taxon>
        <taxon>Suillus</taxon>
    </lineage>
</organism>
<proteinExistence type="predicted"/>
<feature type="non-terminal residue" evidence="2">
    <location>
        <position position="1"/>
    </location>
</feature>
<dbReference type="AlphaFoldDB" id="A0AAD4DX47"/>
<comment type="caution">
    <text evidence="2">The sequence shown here is derived from an EMBL/GenBank/DDBJ whole genome shotgun (WGS) entry which is preliminary data.</text>
</comment>
<gene>
    <name evidence="2" type="ORF">F5891DRAFT_893059</name>
</gene>
<reference evidence="2" key="1">
    <citation type="journal article" date="2020" name="New Phytol.">
        <title>Comparative genomics reveals dynamic genome evolution in host specialist ectomycorrhizal fungi.</title>
        <authorList>
            <person name="Lofgren L.A."/>
            <person name="Nguyen N.H."/>
            <person name="Vilgalys R."/>
            <person name="Ruytinx J."/>
            <person name="Liao H.L."/>
            <person name="Branco S."/>
            <person name="Kuo A."/>
            <person name="LaButti K."/>
            <person name="Lipzen A."/>
            <person name="Andreopoulos W."/>
            <person name="Pangilinan J."/>
            <person name="Riley R."/>
            <person name="Hundley H."/>
            <person name="Na H."/>
            <person name="Barry K."/>
            <person name="Grigoriev I.V."/>
            <person name="Stajich J.E."/>
            <person name="Kennedy P.G."/>
        </authorList>
    </citation>
    <scope>NUCLEOTIDE SEQUENCE</scope>
    <source>
        <strain evidence="2">FC203</strain>
    </source>
</reference>
<dbReference type="RefSeq" id="XP_041220060.1">
    <property type="nucleotide sequence ID" value="XM_041373324.1"/>
</dbReference>
<dbReference type="EMBL" id="JABBWK010000079">
    <property type="protein sequence ID" value="KAG1894484.1"/>
    <property type="molecule type" value="Genomic_DNA"/>
</dbReference>
<dbReference type="InterPro" id="IPR046700">
    <property type="entry name" value="DUF6570"/>
</dbReference>
<feature type="non-terminal residue" evidence="2">
    <location>
        <position position="172"/>
    </location>
</feature>
<dbReference type="Proteomes" id="UP001195769">
    <property type="component" value="Unassembled WGS sequence"/>
</dbReference>
<accession>A0AAD4DX47</accession>
<dbReference type="GeneID" id="64667622"/>
<sequence>DDSHVVALRVCSHCKSALSRDRLPALALANGLFRGQLPEQFKDLTWVEEKVCAIYSMTAHVTRLFQSTDPAQPRVFHGNTCAHDMNVMSTATKLPRAPASVNGFISVVLIGPNKFDPKRMGSLFRVRKHKIWSFLTWLKHHNHLYADIPLDSSLMDLYPVDGILPGLQDRVV</sequence>